<name>A0ABQ3SDA9_9ACTN</name>
<proteinExistence type="predicted"/>
<feature type="region of interest" description="Disordered" evidence="1">
    <location>
        <begin position="43"/>
        <end position="75"/>
    </location>
</feature>
<organism evidence="2 3">
    <name type="scientific">Streptomyces nojiriensis</name>
    <dbReference type="NCBI Taxonomy" id="66374"/>
    <lineage>
        <taxon>Bacteria</taxon>
        <taxon>Bacillati</taxon>
        <taxon>Actinomycetota</taxon>
        <taxon>Actinomycetes</taxon>
        <taxon>Kitasatosporales</taxon>
        <taxon>Streptomycetaceae</taxon>
        <taxon>Streptomyces</taxon>
    </lineage>
</organism>
<dbReference type="EMBL" id="BNEC01000002">
    <property type="protein sequence ID" value="GHI66126.1"/>
    <property type="molecule type" value="Genomic_DNA"/>
</dbReference>
<sequence>MTSSEPDWRRRHAIVLHFDEQYRLPDRFRRPNGAPLEYQAEVHSAHLNRGQGQESPASGAPIASPPASRAARRADNCRQALVRQVAVQYRRDLLDSRGSALPH</sequence>
<reference evidence="3" key="1">
    <citation type="submission" date="2023-07" db="EMBL/GenBank/DDBJ databases">
        <title>Whole genome shotgun sequence of Streptomyces nojiriensis NBRC 13794.</title>
        <authorList>
            <person name="Komaki H."/>
            <person name="Tamura T."/>
        </authorList>
    </citation>
    <scope>NUCLEOTIDE SEQUENCE [LARGE SCALE GENOMIC DNA]</scope>
    <source>
        <strain evidence="3">NBRC 13794</strain>
    </source>
</reference>
<evidence type="ECO:0000256" key="1">
    <source>
        <dbReference type="SAM" id="MobiDB-lite"/>
    </source>
</evidence>
<comment type="caution">
    <text evidence="2">The sequence shown here is derived from an EMBL/GenBank/DDBJ whole genome shotgun (WGS) entry which is preliminary data.</text>
</comment>
<gene>
    <name evidence="2" type="ORF">Snoj_00440</name>
</gene>
<accession>A0ABQ3SDA9</accession>
<evidence type="ECO:0000313" key="2">
    <source>
        <dbReference type="EMBL" id="GHI66126.1"/>
    </source>
</evidence>
<evidence type="ECO:0000313" key="3">
    <source>
        <dbReference type="Proteomes" id="UP000613974"/>
    </source>
</evidence>
<protein>
    <submittedName>
        <fullName evidence="2">Uncharacterized protein</fullName>
    </submittedName>
</protein>
<keyword evidence="3" id="KW-1185">Reference proteome</keyword>
<feature type="compositionally biased region" description="Low complexity" evidence="1">
    <location>
        <begin position="55"/>
        <end position="69"/>
    </location>
</feature>
<dbReference type="Proteomes" id="UP000613974">
    <property type="component" value="Unassembled WGS sequence"/>
</dbReference>